<dbReference type="InterPro" id="IPR028082">
    <property type="entry name" value="Peripla_BP_I"/>
</dbReference>
<dbReference type="InterPro" id="IPR028081">
    <property type="entry name" value="Leu-bd"/>
</dbReference>
<evidence type="ECO:0000256" key="2">
    <source>
        <dbReference type="ARBA" id="ARBA00010062"/>
    </source>
</evidence>
<evidence type="ECO:0000256" key="5">
    <source>
        <dbReference type="SAM" id="SignalP"/>
    </source>
</evidence>
<evidence type="ECO:0000256" key="3">
    <source>
        <dbReference type="ARBA" id="ARBA00022729"/>
    </source>
</evidence>
<evidence type="ECO:0000313" key="7">
    <source>
        <dbReference type="EMBL" id="RAQ97932.1"/>
    </source>
</evidence>
<dbReference type="CDD" id="cd06343">
    <property type="entry name" value="PBP1_ABC_ligand_binding-like"/>
    <property type="match status" value="1"/>
</dbReference>
<evidence type="ECO:0000256" key="4">
    <source>
        <dbReference type="ARBA" id="ARBA00022898"/>
    </source>
</evidence>
<keyword evidence="3 5" id="KW-0732">Signal</keyword>
<accession>A0A328VP26</accession>
<comment type="similarity">
    <text evidence="2">Belongs to the leucine-binding protein family.</text>
</comment>
<dbReference type="GO" id="GO:0006520">
    <property type="term" value="P:amino acid metabolic process"/>
    <property type="evidence" value="ECO:0007669"/>
    <property type="project" value="InterPro"/>
</dbReference>
<dbReference type="Pfam" id="PF13458">
    <property type="entry name" value="Peripla_BP_6"/>
    <property type="match status" value="1"/>
</dbReference>
<dbReference type="Proteomes" id="UP000248706">
    <property type="component" value="Unassembled WGS sequence"/>
</dbReference>
<proteinExistence type="inferred from homology"/>
<name>A0A328VP26_9CHLR</name>
<reference evidence="7 8" key="1">
    <citation type="submission" date="2016-08" db="EMBL/GenBank/DDBJ databases">
        <title>Analysis of Carbohydrate Active Enzymes in Thermogemmatispora T81 Reveals Carbohydrate Degradation Ability.</title>
        <authorList>
            <person name="Tomazini A."/>
            <person name="Lal S."/>
            <person name="Stott M."/>
            <person name="Henrissat B."/>
            <person name="Polikarpov I."/>
            <person name="Sparling R."/>
            <person name="Levin D.B."/>
        </authorList>
    </citation>
    <scope>NUCLEOTIDE SEQUENCE [LARGE SCALE GENOMIC DNA]</scope>
    <source>
        <strain evidence="7 8">T81</strain>
    </source>
</reference>
<evidence type="ECO:0000256" key="1">
    <source>
        <dbReference type="ARBA" id="ARBA00001933"/>
    </source>
</evidence>
<dbReference type="OrthoDB" id="9783240at2"/>
<feature type="signal peptide" evidence="5">
    <location>
        <begin position="1"/>
        <end position="22"/>
    </location>
</feature>
<dbReference type="Gene3D" id="3.40.50.2300">
    <property type="match status" value="2"/>
</dbReference>
<gene>
    <name evidence="7" type="ORF">A4R35_20505</name>
</gene>
<dbReference type="PANTHER" id="PTHR47235">
    <property type="entry name" value="BLR6548 PROTEIN"/>
    <property type="match status" value="1"/>
</dbReference>
<protein>
    <recommendedName>
        <fullName evidence="6">Leucine-binding protein domain-containing protein</fullName>
    </recommendedName>
</protein>
<keyword evidence="8" id="KW-1185">Reference proteome</keyword>
<dbReference type="RefSeq" id="WP_112432762.1">
    <property type="nucleotide sequence ID" value="NZ_MCIF01000002.1"/>
</dbReference>
<dbReference type="InterPro" id="IPR000634">
    <property type="entry name" value="Ser/Thr_deHydtase_PyrdxlP-BS"/>
</dbReference>
<comment type="caution">
    <text evidence="7">The sequence shown here is derived from an EMBL/GenBank/DDBJ whole genome shotgun (WGS) entry which is preliminary data.</text>
</comment>
<evidence type="ECO:0000313" key="8">
    <source>
        <dbReference type="Proteomes" id="UP000248706"/>
    </source>
</evidence>
<dbReference type="PROSITE" id="PS51257">
    <property type="entry name" value="PROKAR_LIPOPROTEIN"/>
    <property type="match status" value="1"/>
</dbReference>
<organism evidence="7 8">
    <name type="scientific">Thermogemmatispora tikiterensis</name>
    <dbReference type="NCBI Taxonomy" id="1825093"/>
    <lineage>
        <taxon>Bacteria</taxon>
        <taxon>Bacillati</taxon>
        <taxon>Chloroflexota</taxon>
        <taxon>Ktedonobacteria</taxon>
        <taxon>Thermogemmatisporales</taxon>
        <taxon>Thermogemmatisporaceae</taxon>
        <taxon>Thermogemmatispora</taxon>
    </lineage>
</organism>
<dbReference type="PROSITE" id="PS00165">
    <property type="entry name" value="DEHYDRATASE_SER_THR"/>
    <property type="match status" value="1"/>
</dbReference>
<keyword evidence="4" id="KW-0663">Pyridoxal phosphate</keyword>
<comment type="cofactor">
    <cofactor evidence="1">
        <name>pyridoxal 5'-phosphate</name>
        <dbReference type="ChEBI" id="CHEBI:597326"/>
    </cofactor>
</comment>
<dbReference type="PANTHER" id="PTHR47235:SF1">
    <property type="entry name" value="BLR6548 PROTEIN"/>
    <property type="match status" value="1"/>
</dbReference>
<dbReference type="EMBL" id="MCIF01000002">
    <property type="protein sequence ID" value="RAQ97932.1"/>
    <property type="molecule type" value="Genomic_DNA"/>
</dbReference>
<dbReference type="SUPFAM" id="SSF53822">
    <property type="entry name" value="Periplasmic binding protein-like I"/>
    <property type="match status" value="1"/>
</dbReference>
<feature type="chain" id="PRO_5016381988" description="Leucine-binding protein domain-containing protein" evidence="5">
    <location>
        <begin position="23"/>
        <end position="420"/>
    </location>
</feature>
<feature type="domain" description="Leucine-binding protein" evidence="6">
    <location>
        <begin position="48"/>
        <end position="397"/>
    </location>
</feature>
<sequence length="420" mass="45203">MVTKRFLFACILILLAGLPILAGCAGSSTSSSSGGLKAGPGVDLNKKTITLGILSPYSGPVAGPVGIPIANGVKAFFYHVNDHGGINGFKVQFIEQDTQYSPQLEVQKYNQIRNQVLMIADSLGTQPTFAIKDLAAADHMLVSAATLSSALAREKYLILVGTPYRLQVENAFDYVVNKLGVKNPATAIIYQNDDYGQDGLTGYREAVSVYHLHDVAQVSFAVNDTDFTAQVAQLKASGAKYVFMTTLPTATATIIATAYKLGYNPQWILQSPAFSIQLLAVPALKPLISRAWVVSQGAAWGDTSVPGMAQMLQDQAKYFPKQQPDGYFEFGYAESYVTYAILKKAMDNGDLTRDGLFRAFESLQSVDMGGLLPPAHYGSTPDQRVPTRDSVIYQVDATQPAGVKPISSDFTGVAAQQSHF</sequence>
<dbReference type="GO" id="GO:0030170">
    <property type="term" value="F:pyridoxal phosphate binding"/>
    <property type="evidence" value="ECO:0007669"/>
    <property type="project" value="InterPro"/>
</dbReference>
<evidence type="ECO:0000259" key="6">
    <source>
        <dbReference type="Pfam" id="PF13458"/>
    </source>
</evidence>
<dbReference type="AlphaFoldDB" id="A0A328VP26"/>